<keyword evidence="10 13" id="KW-0546">Nucleotide metabolism</keyword>
<evidence type="ECO:0000256" key="4">
    <source>
        <dbReference type="ARBA" id="ARBA00011233"/>
    </source>
</evidence>
<dbReference type="InParanoid" id="A0A4S2N1S6"/>
<dbReference type="Proteomes" id="UP000298138">
    <property type="component" value="Unassembled WGS sequence"/>
</dbReference>
<evidence type="ECO:0000256" key="3">
    <source>
        <dbReference type="ARBA" id="ARBA00006581"/>
    </source>
</evidence>
<dbReference type="SUPFAM" id="SSF51283">
    <property type="entry name" value="dUTPase-like"/>
    <property type="match status" value="1"/>
</dbReference>
<dbReference type="PANTHER" id="PTHR11241">
    <property type="entry name" value="DEOXYURIDINE 5'-TRIPHOSPHATE NUCLEOTIDOHYDROLASE"/>
    <property type="match status" value="1"/>
</dbReference>
<dbReference type="GO" id="GO:0000287">
    <property type="term" value="F:magnesium ion binding"/>
    <property type="evidence" value="ECO:0007669"/>
    <property type="project" value="UniProtKB-UniRule"/>
</dbReference>
<comment type="function">
    <text evidence="13">Involved in nucleotide metabolism via production of dUMP, the immediate precursor of thymidine nucleotides, and decreases the intracellular concentration of dUTP so that uracil cannot be incorporated into DNA.</text>
</comment>
<dbReference type="InterPro" id="IPR036157">
    <property type="entry name" value="dUTPase-like_sf"/>
</dbReference>
<evidence type="ECO:0000256" key="9">
    <source>
        <dbReference type="ARBA" id="ARBA00022842"/>
    </source>
</evidence>
<evidence type="ECO:0000259" key="15">
    <source>
        <dbReference type="Pfam" id="PF00692"/>
    </source>
</evidence>
<dbReference type="AlphaFoldDB" id="A0A4S2N1S6"/>
<sequence>MSPTEPRTEVEAEKRPATSNGPPSPKKQKLDAAPEPKPVEVTANTSTILPSLQIKKLTPNARLPTRGSAFAAGYDVYAARETTIPARGKALVDTGIAMAVPAGTYGRIAPRSGLASKNFIDTGAGVIDADYRGEVKVLLFNHADTDFAVKEGDRVAQLILERIYTPDVVEVEELEESVRGAGGFGSTGN</sequence>
<feature type="domain" description="dUTPase-like" evidence="15">
    <location>
        <begin position="61"/>
        <end position="188"/>
    </location>
</feature>
<dbReference type="FunFam" id="2.70.40.10:FF:000007">
    <property type="entry name" value="dUTP pyrophosphatase"/>
    <property type="match status" value="1"/>
</dbReference>
<comment type="pathway">
    <text evidence="2 13">Pyrimidine metabolism; dUMP biosynthesis; dUMP from dCTP (dUTP route): step 2/2.</text>
</comment>
<dbReference type="Gene3D" id="2.70.40.10">
    <property type="match status" value="1"/>
</dbReference>
<dbReference type="InterPro" id="IPR029054">
    <property type="entry name" value="dUTPase-like"/>
</dbReference>
<keyword evidence="17" id="KW-1185">Reference proteome</keyword>
<name>A0A4S2N1S6_9PEZI</name>
<dbReference type="NCBIfam" id="NF001862">
    <property type="entry name" value="PRK00601.1"/>
    <property type="match status" value="1"/>
</dbReference>
<dbReference type="UniPathway" id="UPA00610">
    <property type="reaction ID" value="UER00666"/>
</dbReference>
<dbReference type="GO" id="GO:0004170">
    <property type="term" value="F:dUTP diphosphatase activity"/>
    <property type="evidence" value="ECO:0007669"/>
    <property type="project" value="UniProtKB-UniRule"/>
</dbReference>
<organism evidence="16 17">
    <name type="scientific">Ascodesmis nigricans</name>
    <dbReference type="NCBI Taxonomy" id="341454"/>
    <lineage>
        <taxon>Eukaryota</taxon>
        <taxon>Fungi</taxon>
        <taxon>Dikarya</taxon>
        <taxon>Ascomycota</taxon>
        <taxon>Pezizomycotina</taxon>
        <taxon>Pezizomycetes</taxon>
        <taxon>Pezizales</taxon>
        <taxon>Ascodesmidaceae</taxon>
        <taxon>Ascodesmis</taxon>
    </lineage>
</organism>
<feature type="region of interest" description="Disordered" evidence="14">
    <location>
        <begin position="1"/>
        <end position="38"/>
    </location>
</feature>
<dbReference type="FunCoup" id="A0A4S2N1S6">
    <property type="interactions" value="1122"/>
</dbReference>
<dbReference type="CDD" id="cd07557">
    <property type="entry name" value="trimeric_dUTPase"/>
    <property type="match status" value="1"/>
</dbReference>
<reference evidence="16 17" key="1">
    <citation type="submission" date="2019-04" db="EMBL/GenBank/DDBJ databases">
        <title>Comparative genomics and transcriptomics to analyze fruiting body development in filamentous ascomycetes.</title>
        <authorList>
            <consortium name="DOE Joint Genome Institute"/>
            <person name="Lutkenhaus R."/>
            <person name="Traeger S."/>
            <person name="Breuer J."/>
            <person name="Kuo A."/>
            <person name="Lipzen A."/>
            <person name="Pangilinan J."/>
            <person name="Dilworth D."/>
            <person name="Sandor L."/>
            <person name="Poggeler S."/>
            <person name="Barry K."/>
            <person name="Grigoriev I.V."/>
            <person name="Nowrousian M."/>
        </authorList>
    </citation>
    <scope>NUCLEOTIDE SEQUENCE [LARGE SCALE GENOMIC DNA]</scope>
    <source>
        <strain evidence="16 17">CBS 389.68</strain>
    </source>
</reference>
<dbReference type="InterPro" id="IPR033704">
    <property type="entry name" value="dUTPase_trimeric"/>
</dbReference>
<accession>A0A4S2N1S6</accession>
<dbReference type="EC" id="3.6.1.23" evidence="5 13"/>
<evidence type="ECO:0000256" key="12">
    <source>
        <dbReference type="ARBA" id="ARBA00048211"/>
    </source>
</evidence>
<keyword evidence="7 13" id="KW-0479">Metal-binding</keyword>
<feature type="compositionally biased region" description="Basic and acidic residues" evidence="14">
    <location>
        <begin position="1"/>
        <end position="16"/>
    </location>
</feature>
<evidence type="ECO:0000256" key="2">
    <source>
        <dbReference type="ARBA" id="ARBA00005142"/>
    </source>
</evidence>
<dbReference type="STRING" id="341454.A0A4S2N1S6"/>
<evidence type="ECO:0000313" key="16">
    <source>
        <dbReference type="EMBL" id="TGZ82963.1"/>
    </source>
</evidence>
<evidence type="ECO:0000256" key="8">
    <source>
        <dbReference type="ARBA" id="ARBA00022801"/>
    </source>
</evidence>
<keyword evidence="9 13" id="KW-0460">Magnesium</keyword>
<comment type="catalytic activity">
    <reaction evidence="12">
        <text>dUTP + H2O = dUMP + diphosphate + H(+)</text>
        <dbReference type="Rhea" id="RHEA:10248"/>
        <dbReference type="ChEBI" id="CHEBI:15377"/>
        <dbReference type="ChEBI" id="CHEBI:15378"/>
        <dbReference type="ChEBI" id="CHEBI:33019"/>
        <dbReference type="ChEBI" id="CHEBI:61555"/>
        <dbReference type="ChEBI" id="CHEBI:246422"/>
        <dbReference type="EC" id="3.6.1.23"/>
    </reaction>
    <physiologicalReaction direction="left-to-right" evidence="12">
        <dbReference type="Rhea" id="RHEA:10249"/>
    </physiologicalReaction>
</comment>
<dbReference type="GO" id="GO:0006226">
    <property type="term" value="P:dUMP biosynthetic process"/>
    <property type="evidence" value="ECO:0007669"/>
    <property type="project" value="UniProtKB-UniRule"/>
</dbReference>
<keyword evidence="8 13" id="KW-0378">Hydrolase</keyword>
<feature type="compositionally biased region" description="Basic and acidic residues" evidence="14">
    <location>
        <begin position="28"/>
        <end position="38"/>
    </location>
</feature>
<dbReference type="NCBIfam" id="TIGR00576">
    <property type="entry name" value="dut"/>
    <property type="match status" value="1"/>
</dbReference>
<dbReference type="InterPro" id="IPR008181">
    <property type="entry name" value="dUTPase"/>
</dbReference>
<gene>
    <name evidence="16" type="ORF">EX30DRAFT_339212</name>
</gene>
<evidence type="ECO:0000256" key="7">
    <source>
        <dbReference type="ARBA" id="ARBA00022723"/>
    </source>
</evidence>
<evidence type="ECO:0000256" key="5">
    <source>
        <dbReference type="ARBA" id="ARBA00012379"/>
    </source>
</evidence>
<evidence type="ECO:0000256" key="13">
    <source>
        <dbReference type="RuleBase" id="RU367024"/>
    </source>
</evidence>
<protein>
    <recommendedName>
        <fullName evidence="6 13">Deoxyuridine 5'-triphosphate nucleotidohydrolase</fullName>
        <shortName evidence="13">dUTPase</shortName>
        <ecNumber evidence="5 13">3.6.1.23</ecNumber>
    </recommendedName>
    <alternativeName>
        <fullName evidence="11 13">dUTP pyrophosphatase</fullName>
    </alternativeName>
</protein>
<evidence type="ECO:0000256" key="6">
    <source>
        <dbReference type="ARBA" id="ARBA00021732"/>
    </source>
</evidence>
<proteinExistence type="inferred from homology"/>
<evidence type="ECO:0000256" key="10">
    <source>
        <dbReference type="ARBA" id="ARBA00023080"/>
    </source>
</evidence>
<dbReference type="Pfam" id="PF00692">
    <property type="entry name" value="dUTPase"/>
    <property type="match status" value="1"/>
</dbReference>
<evidence type="ECO:0000256" key="14">
    <source>
        <dbReference type="SAM" id="MobiDB-lite"/>
    </source>
</evidence>
<comment type="cofactor">
    <cofactor evidence="1 13">
        <name>Mg(2+)</name>
        <dbReference type="ChEBI" id="CHEBI:18420"/>
    </cofactor>
</comment>
<comment type="subunit">
    <text evidence="4 13">Homotrimer.</text>
</comment>
<dbReference type="EMBL" id="ML220114">
    <property type="protein sequence ID" value="TGZ82963.1"/>
    <property type="molecule type" value="Genomic_DNA"/>
</dbReference>
<dbReference type="GO" id="GO:0046081">
    <property type="term" value="P:dUTP catabolic process"/>
    <property type="evidence" value="ECO:0007669"/>
    <property type="project" value="UniProtKB-UniRule"/>
</dbReference>
<dbReference type="OrthoDB" id="419889at2759"/>
<evidence type="ECO:0000256" key="11">
    <source>
        <dbReference type="ARBA" id="ARBA00030698"/>
    </source>
</evidence>
<comment type="similarity">
    <text evidence="3 13">Belongs to the dUTPase family.</text>
</comment>
<evidence type="ECO:0000256" key="1">
    <source>
        <dbReference type="ARBA" id="ARBA00001946"/>
    </source>
</evidence>
<dbReference type="PANTHER" id="PTHR11241:SF0">
    <property type="entry name" value="DEOXYURIDINE 5'-TRIPHOSPHATE NUCLEOTIDOHYDROLASE"/>
    <property type="match status" value="1"/>
</dbReference>
<evidence type="ECO:0000313" key="17">
    <source>
        <dbReference type="Proteomes" id="UP000298138"/>
    </source>
</evidence>